<feature type="signal peptide" evidence="1">
    <location>
        <begin position="1"/>
        <end position="23"/>
    </location>
</feature>
<keyword evidence="3" id="KW-1185">Reference proteome</keyword>
<dbReference type="HOGENOM" id="CLU_1141441_0_0_9"/>
<name>U4TN62_9LACO</name>
<dbReference type="STRING" id="1231336.L248_2360"/>
<evidence type="ECO:0000313" key="2">
    <source>
        <dbReference type="EMBL" id="ERL65674.1"/>
    </source>
</evidence>
<evidence type="ECO:0000313" key="3">
    <source>
        <dbReference type="Proteomes" id="UP000030647"/>
    </source>
</evidence>
<dbReference type="OrthoDB" id="9849182at2"/>
<evidence type="ECO:0008006" key="4">
    <source>
        <dbReference type="Google" id="ProtNLM"/>
    </source>
</evidence>
<keyword evidence="1" id="KW-0732">Signal</keyword>
<proteinExistence type="predicted"/>
<reference evidence="3" key="1">
    <citation type="journal article" date="2013" name="Genome Announc.">
        <title>Whole-Genome Sequencing of Lactobacillus shenzhenensis Strain LY-73T.</title>
        <authorList>
            <person name="Lin Z."/>
            <person name="Liu Z."/>
            <person name="Yang R."/>
            <person name="Zou Y."/>
            <person name="Wan D."/>
            <person name="Chen J."/>
            <person name="Guo M."/>
            <person name="Zhao J."/>
            <person name="Fang C."/>
            <person name="Yang R."/>
            <person name="Liu F."/>
        </authorList>
    </citation>
    <scope>NUCLEOTIDE SEQUENCE [LARGE SCALE GENOMIC DNA]</scope>
    <source>
        <strain evidence="3">LY-73</strain>
    </source>
</reference>
<accession>U4TN62</accession>
<dbReference type="EMBL" id="KI271585">
    <property type="protein sequence ID" value="ERL65674.1"/>
    <property type="molecule type" value="Genomic_DNA"/>
</dbReference>
<gene>
    <name evidence="2" type="ORF">L248_2360</name>
</gene>
<organism evidence="2 3">
    <name type="scientific">Schleiferilactobacillus shenzhenensis LY-73</name>
    <dbReference type="NCBI Taxonomy" id="1231336"/>
    <lineage>
        <taxon>Bacteria</taxon>
        <taxon>Bacillati</taxon>
        <taxon>Bacillota</taxon>
        <taxon>Bacilli</taxon>
        <taxon>Lactobacillales</taxon>
        <taxon>Lactobacillaceae</taxon>
        <taxon>Schleiferilactobacillus</taxon>
    </lineage>
</organism>
<dbReference type="Proteomes" id="UP000030647">
    <property type="component" value="Unassembled WGS sequence"/>
</dbReference>
<dbReference type="PROSITE" id="PS51257">
    <property type="entry name" value="PROKAR_LIPOPROTEIN"/>
    <property type="match status" value="1"/>
</dbReference>
<sequence>MTRIGRILLIGLSLAGLVGSLSACQPAAEKKPSAAQVSKQKAAAASSRRTKAVKAKIAAGTYTFVQQPAKEYTVPTHFTTALGEFTTGEVYLSGNAKSQDDATAWSGFKIDYTYKNTTKQPQDAVKAFEAVFRPDSMRIWNNTPIKGIKAVTAIPVYRGMDPPRTEQDTRRLANRGKTVAPGASIDTMSAFGVSQKTAETTRKKGKAVKGHPPLQFTATILADPQTPHVTLKQYQGKISWRFD</sequence>
<evidence type="ECO:0000256" key="1">
    <source>
        <dbReference type="SAM" id="SignalP"/>
    </source>
</evidence>
<dbReference type="eggNOG" id="ENOG5032D4F">
    <property type="taxonomic scope" value="Bacteria"/>
</dbReference>
<feature type="chain" id="PRO_5039265278" description="DUF5067 domain-containing protein" evidence="1">
    <location>
        <begin position="24"/>
        <end position="243"/>
    </location>
</feature>
<dbReference type="AlphaFoldDB" id="U4TN62"/>
<dbReference type="RefSeq" id="WP_022529026.1">
    <property type="nucleotide sequence ID" value="NZ_KI271585.1"/>
</dbReference>
<protein>
    <recommendedName>
        <fullName evidence="4">DUF5067 domain-containing protein</fullName>
    </recommendedName>
</protein>